<feature type="compositionally biased region" description="Basic residues" evidence="1">
    <location>
        <begin position="409"/>
        <end position="422"/>
    </location>
</feature>
<dbReference type="EMBL" id="ONZQ02000007">
    <property type="protein sequence ID" value="SPO02801.1"/>
    <property type="molecule type" value="Genomic_DNA"/>
</dbReference>
<feature type="compositionally biased region" description="Basic residues" evidence="1">
    <location>
        <begin position="476"/>
        <end position="487"/>
    </location>
</feature>
<protein>
    <submittedName>
        <fullName evidence="2">Uncharacterized protein</fullName>
    </submittedName>
</protein>
<gene>
    <name evidence="2" type="ORF">DNG_05476</name>
</gene>
<feature type="region of interest" description="Disordered" evidence="1">
    <location>
        <begin position="1"/>
        <end position="127"/>
    </location>
</feature>
<evidence type="ECO:0000313" key="2">
    <source>
        <dbReference type="EMBL" id="SPO02801.1"/>
    </source>
</evidence>
<keyword evidence="3" id="KW-1185">Reference proteome</keyword>
<reference evidence="2" key="1">
    <citation type="submission" date="2018-03" db="EMBL/GenBank/DDBJ databases">
        <authorList>
            <person name="Guldener U."/>
        </authorList>
    </citation>
    <scope>NUCLEOTIDE SEQUENCE</scope>
</reference>
<feature type="compositionally biased region" description="Low complexity" evidence="1">
    <location>
        <begin position="390"/>
        <end position="406"/>
    </location>
</feature>
<feature type="compositionally biased region" description="Acidic residues" evidence="1">
    <location>
        <begin position="223"/>
        <end position="234"/>
    </location>
</feature>
<feature type="compositionally biased region" description="Polar residues" evidence="1">
    <location>
        <begin position="423"/>
        <end position="436"/>
    </location>
</feature>
<feature type="compositionally biased region" description="Basic residues" evidence="1">
    <location>
        <begin position="1"/>
        <end position="12"/>
    </location>
</feature>
<feature type="compositionally biased region" description="Acidic residues" evidence="1">
    <location>
        <begin position="299"/>
        <end position="310"/>
    </location>
</feature>
<comment type="caution">
    <text evidence="2">The sequence shown here is derived from an EMBL/GenBank/DDBJ whole genome shotgun (WGS) entry which is preliminary data.</text>
</comment>
<evidence type="ECO:0000256" key="1">
    <source>
        <dbReference type="SAM" id="MobiDB-lite"/>
    </source>
</evidence>
<feature type="compositionally biased region" description="Polar residues" evidence="1">
    <location>
        <begin position="185"/>
        <end position="198"/>
    </location>
</feature>
<feature type="region of interest" description="Disordered" evidence="1">
    <location>
        <begin position="142"/>
        <end position="552"/>
    </location>
</feature>
<feature type="compositionally biased region" description="Polar residues" evidence="1">
    <location>
        <begin position="505"/>
        <end position="516"/>
    </location>
</feature>
<evidence type="ECO:0000313" key="3">
    <source>
        <dbReference type="Proteomes" id="UP001187682"/>
    </source>
</evidence>
<name>A0AAE8MXZ3_9PEZI</name>
<feature type="compositionally biased region" description="Low complexity" evidence="1">
    <location>
        <begin position="349"/>
        <end position="363"/>
    </location>
</feature>
<feature type="compositionally biased region" description="Low complexity" evidence="1">
    <location>
        <begin position="314"/>
        <end position="331"/>
    </location>
</feature>
<feature type="compositionally biased region" description="Polar residues" evidence="1">
    <location>
        <begin position="69"/>
        <end position="80"/>
    </location>
</feature>
<feature type="compositionally biased region" description="Acidic residues" evidence="1">
    <location>
        <begin position="451"/>
        <end position="470"/>
    </location>
</feature>
<feature type="compositionally biased region" description="Polar residues" evidence="1">
    <location>
        <begin position="151"/>
        <end position="160"/>
    </location>
</feature>
<organism evidence="2 3">
    <name type="scientific">Cephalotrichum gorgonifer</name>
    <dbReference type="NCBI Taxonomy" id="2041049"/>
    <lineage>
        <taxon>Eukaryota</taxon>
        <taxon>Fungi</taxon>
        <taxon>Dikarya</taxon>
        <taxon>Ascomycota</taxon>
        <taxon>Pezizomycotina</taxon>
        <taxon>Sordariomycetes</taxon>
        <taxon>Hypocreomycetidae</taxon>
        <taxon>Microascales</taxon>
        <taxon>Microascaceae</taxon>
        <taxon>Cephalotrichum</taxon>
    </lineage>
</organism>
<accession>A0AAE8MXZ3</accession>
<dbReference type="AlphaFoldDB" id="A0AAE8MXZ3"/>
<dbReference type="Proteomes" id="UP001187682">
    <property type="component" value="Unassembled WGS sequence"/>
</dbReference>
<proteinExistence type="predicted"/>
<feature type="compositionally biased region" description="Low complexity" evidence="1">
    <location>
        <begin position="21"/>
        <end position="47"/>
    </location>
</feature>
<sequence>MPRPKRARRGRQPARANAEIATDAPPAPAAASATPMKQMAPAQAAQPDSSEKENRPAPDSFLSRLGSASGPQQRRALTSATRRRDSALRNLEAEDVTTSDSLLEAWAVGDDTTELRGRDRVRRNNASGLDVDEELFTSMYSGIERPPSRGRSANTSTISAGQFMRRPRAPSVASRDGGHIRPSSRGVNTPSVSSTFNFGQFRRRAREPSILSTNRRPRRETLSDESDIELEDDFRPDAVSTPLERRQTRIAAPASSEAGVRTSGVGTRKRKSSEMEAETSGSPAGNPSRAEPGSREEEGNQDVDDNEDDVANISDDSSLSSLASPRSPLSPEADRGRPTTPINLDEIMAPPASSGSEAAEWPSIRNLAKRRRRMSPSTPLHARLADDSSDLSSPPSLTHSPNHSPTRAQTRKGGKPRAHNAKRQASPSPQTAQLTSLLPARRNRHAREDSDGPDSGDEVDVSSLGADDDELAHMPSRSRRGASRSRPQRGASARPGSRAGHPQSAAKSSRTPGSNRRVTRTYGGRNAGDDSFGPLPDDSFTASGAAEIEDPKEELKKAATKFKEVDRWELAFEEVTARSSSPLDAR</sequence>